<feature type="transmembrane region" description="Helical" evidence="1">
    <location>
        <begin position="86"/>
        <end position="106"/>
    </location>
</feature>
<dbReference type="OrthoDB" id="5192631at2"/>
<organism evidence="2 3">
    <name type="scientific">Modestobacter roseus</name>
    <dbReference type="NCBI Taxonomy" id="1181884"/>
    <lineage>
        <taxon>Bacteria</taxon>
        <taxon>Bacillati</taxon>
        <taxon>Actinomycetota</taxon>
        <taxon>Actinomycetes</taxon>
        <taxon>Geodermatophilales</taxon>
        <taxon>Geodermatophilaceae</taxon>
        <taxon>Modestobacter</taxon>
    </lineage>
</organism>
<name>A0A562IWG3_9ACTN</name>
<keyword evidence="1" id="KW-1133">Transmembrane helix</keyword>
<evidence type="ECO:0000313" key="3">
    <source>
        <dbReference type="Proteomes" id="UP000321490"/>
    </source>
</evidence>
<dbReference type="Proteomes" id="UP000321490">
    <property type="component" value="Unassembled WGS sequence"/>
</dbReference>
<sequence>MARVSNRTEQGWRDDLLMRLRMRDVPGARIGEVLAEVQSHVAETGEHPQEAFGPPKEYADRVADAIGAPPSQGWRDAVRGVSWRDWATTVVIGVSSFLLADSLWALGAGGTSVLGLPAWLVFLLAATALGASVTRIVRSFRADVSGARVTDPRTGADMVPLPRWAVAVLVGIPLVLLLGTLAAGLLTR</sequence>
<feature type="transmembrane region" description="Helical" evidence="1">
    <location>
        <begin position="164"/>
        <end position="186"/>
    </location>
</feature>
<protein>
    <submittedName>
        <fullName evidence="2">Uncharacterized protein</fullName>
    </submittedName>
</protein>
<evidence type="ECO:0000256" key="1">
    <source>
        <dbReference type="SAM" id="Phobius"/>
    </source>
</evidence>
<dbReference type="AlphaFoldDB" id="A0A562IWG3"/>
<gene>
    <name evidence="2" type="ORF">JD78_03460</name>
</gene>
<comment type="caution">
    <text evidence="2">The sequence shown here is derived from an EMBL/GenBank/DDBJ whole genome shotgun (WGS) entry which is preliminary data.</text>
</comment>
<dbReference type="EMBL" id="VLKF01000001">
    <property type="protein sequence ID" value="TWH74914.1"/>
    <property type="molecule type" value="Genomic_DNA"/>
</dbReference>
<accession>A0A562IWG3</accession>
<dbReference type="RefSeq" id="WP_153359461.1">
    <property type="nucleotide sequence ID" value="NZ_JABGDC010000068.1"/>
</dbReference>
<keyword evidence="1" id="KW-0812">Transmembrane</keyword>
<keyword evidence="1" id="KW-0472">Membrane</keyword>
<evidence type="ECO:0000313" key="2">
    <source>
        <dbReference type="EMBL" id="TWH74914.1"/>
    </source>
</evidence>
<feature type="transmembrane region" description="Helical" evidence="1">
    <location>
        <begin position="118"/>
        <end position="137"/>
    </location>
</feature>
<keyword evidence="3" id="KW-1185">Reference proteome</keyword>
<proteinExistence type="predicted"/>
<reference evidence="2 3" key="1">
    <citation type="submission" date="2019-07" db="EMBL/GenBank/DDBJ databases">
        <title>R&amp;d 2014.</title>
        <authorList>
            <person name="Klenk H.-P."/>
        </authorList>
    </citation>
    <scope>NUCLEOTIDE SEQUENCE [LARGE SCALE GENOMIC DNA]</scope>
    <source>
        <strain evidence="2 3">DSM 45764</strain>
    </source>
</reference>